<protein>
    <submittedName>
        <fullName evidence="3">Phosphatase PAP2 family protein</fullName>
    </submittedName>
</protein>
<comment type="caution">
    <text evidence="3">The sequence shown here is derived from an EMBL/GenBank/DDBJ whole genome shotgun (WGS) entry which is preliminary data.</text>
</comment>
<dbReference type="SUPFAM" id="SSF48317">
    <property type="entry name" value="Acid phosphatase/Vanadium-dependent haloperoxidase"/>
    <property type="match status" value="1"/>
</dbReference>
<feature type="transmembrane region" description="Helical" evidence="1">
    <location>
        <begin position="20"/>
        <end position="41"/>
    </location>
</feature>
<proteinExistence type="predicted"/>
<accession>A0A937KDH4</accession>
<name>A0A937KDH4_9BACT</name>
<sequence>MLTAFKRLKIELGKHSNEYVLFVISLIIPAIICLLAFNVFLEIIESLEANELVSFDNTITEFIHSFRNDKITPVVTFITDLGDVAAYMVIIPLIAILLYYHGHHRWKLSLQATIVLLSAFFLNIALKNLISRPRPLEELRLVTAHSYSFPSGHSMSAFAFYGFLIYLTYKHVSNTLLKILLILIQLLLILSIGLSRVYLGVHFPTDVLAGFIAGLIWLIICIVVFNFINLYRIRQIPKKGSKPHSDH</sequence>
<evidence type="ECO:0000313" key="3">
    <source>
        <dbReference type="EMBL" id="MBL6446238.1"/>
    </source>
</evidence>
<feature type="transmembrane region" description="Helical" evidence="1">
    <location>
        <begin position="84"/>
        <end position="101"/>
    </location>
</feature>
<feature type="transmembrane region" description="Helical" evidence="1">
    <location>
        <begin position="108"/>
        <end position="126"/>
    </location>
</feature>
<dbReference type="PANTHER" id="PTHR14969">
    <property type="entry name" value="SPHINGOSINE-1-PHOSPHATE PHOSPHOHYDROLASE"/>
    <property type="match status" value="1"/>
</dbReference>
<feature type="transmembrane region" description="Helical" evidence="1">
    <location>
        <begin position="146"/>
        <end position="167"/>
    </location>
</feature>
<dbReference type="PANTHER" id="PTHR14969:SF13">
    <property type="entry name" value="AT30094P"/>
    <property type="match status" value="1"/>
</dbReference>
<dbReference type="InterPro" id="IPR036938">
    <property type="entry name" value="PAP2/HPO_sf"/>
</dbReference>
<dbReference type="CDD" id="cd03392">
    <property type="entry name" value="PAP2_like_2"/>
    <property type="match status" value="1"/>
</dbReference>
<keyword evidence="1" id="KW-0812">Transmembrane</keyword>
<dbReference type="Pfam" id="PF01569">
    <property type="entry name" value="PAP2"/>
    <property type="match status" value="1"/>
</dbReference>
<evidence type="ECO:0000313" key="4">
    <source>
        <dbReference type="Proteomes" id="UP000614216"/>
    </source>
</evidence>
<dbReference type="AlphaFoldDB" id="A0A937KDH4"/>
<gene>
    <name evidence="3" type="ORF">JMN32_07960</name>
</gene>
<organism evidence="3 4">
    <name type="scientific">Fulvivirga marina</name>
    <dbReference type="NCBI Taxonomy" id="2494733"/>
    <lineage>
        <taxon>Bacteria</taxon>
        <taxon>Pseudomonadati</taxon>
        <taxon>Bacteroidota</taxon>
        <taxon>Cytophagia</taxon>
        <taxon>Cytophagales</taxon>
        <taxon>Fulvivirgaceae</taxon>
        <taxon>Fulvivirga</taxon>
    </lineage>
</organism>
<feature type="transmembrane region" description="Helical" evidence="1">
    <location>
        <begin position="207"/>
        <end position="231"/>
    </location>
</feature>
<keyword evidence="4" id="KW-1185">Reference proteome</keyword>
<evidence type="ECO:0000256" key="1">
    <source>
        <dbReference type="SAM" id="Phobius"/>
    </source>
</evidence>
<keyword evidence="1" id="KW-0472">Membrane</keyword>
<dbReference type="Gene3D" id="1.20.144.10">
    <property type="entry name" value="Phosphatidic acid phosphatase type 2/haloperoxidase"/>
    <property type="match status" value="2"/>
</dbReference>
<feature type="domain" description="Phosphatidic acid phosphatase type 2/haloperoxidase" evidence="2">
    <location>
        <begin position="109"/>
        <end position="222"/>
    </location>
</feature>
<dbReference type="EMBL" id="JAEUGD010000023">
    <property type="protein sequence ID" value="MBL6446238.1"/>
    <property type="molecule type" value="Genomic_DNA"/>
</dbReference>
<dbReference type="RefSeq" id="WP_202855778.1">
    <property type="nucleotide sequence ID" value="NZ_JAEUGD010000023.1"/>
</dbReference>
<keyword evidence="1" id="KW-1133">Transmembrane helix</keyword>
<evidence type="ECO:0000259" key="2">
    <source>
        <dbReference type="SMART" id="SM00014"/>
    </source>
</evidence>
<dbReference type="SMART" id="SM00014">
    <property type="entry name" value="acidPPc"/>
    <property type="match status" value="1"/>
</dbReference>
<dbReference type="Proteomes" id="UP000614216">
    <property type="component" value="Unassembled WGS sequence"/>
</dbReference>
<dbReference type="InterPro" id="IPR000326">
    <property type="entry name" value="PAP2/HPO"/>
</dbReference>
<reference evidence="3" key="1">
    <citation type="submission" date="2021-01" db="EMBL/GenBank/DDBJ databases">
        <title>Fulvivirga kasyanovii gen. nov., sp nov., a novel member of the phylum Bacteroidetes isolated from seawater in a mussel farm.</title>
        <authorList>
            <person name="Zhao L.-H."/>
            <person name="Wang Z.-J."/>
        </authorList>
    </citation>
    <scope>NUCLEOTIDE SEQUENCE</scope>
    <source>
        <strain evidence="3">29W222</strain>
    </source>
</reference>
<feature type="transmembrane region" description="Helical" evidence="1">
    <location>
        <begin position="179"/>
        <end position="201"/>
    </location>
</feature>